<dbReference type="GO" id="GO:0016887">
    <property type="term" value="F:ATP hydrolysis activity"/>
    <property type="evidence" value="ECO:0007669"/>
    <property type="project" value="InterPro"/>
</dbReference>
<evidence type="ECO:0000313" key="2">
    <source>
        <dbReference type="EMBL" id="SHH86015.1"/>
    </source>
</evidence>
<gene>
    <name evidence="2" type="ORF">SAMN02745180_01205</name>
</gene>
<dbReference type="Proteomes" id="UP000184389">
    <property type="component" value="Unassembled WGS sequence"/>
</dbReference>
<dbReference type="InterPro" id="IPR051396">
    <property type="entry name" value="Bact_Antivir_Def_Nuclease"/>
</dbReference>
<dbReference type="STRING" id="1123281.SAMN02745180_01205"/>
<accession>A0A1M5WES5</accession>
<dbReference type="OrthoDB" id="9810873at2"/>
<dbReference type="AlphaFoldDB" id="A0A1M5WES5"/>
<dbReference type="EMBL" id="FQXR01000005">
    <property type="protein sequence ID" value="SHH86015.1"/>
    <property type="molecule type" value="Genomic_DNA"/>
</dbReference>
<dbReference type="RefSeq" id="WP_072743895.1">
    <property type="nucleotide sequence ID" value="NZ_FQXR01000005.1"/>
</dbReference>
<name>A0A1M5WES5_9FIRM</name>
<dbReference type="Gene3D" id="3.40.50.300">
    <property type="entry name" value="P-loop containing nucleotide triphosphate hydrolases"/>
    <property type="match status" value="1"/>
</dbReference>
<protein>
    <submittedName>
        <fullName evidence="2">ATPase/GTPase, AAA15 family</fullName>
    </submittedName>
</protein>
<dbReference type="PANTHER" id="PTHR43581">
    <property type="entry name" value="ATP/GTP PHOSPHATASE"/>
    <property type="match status" value="1"/>
</dbReference>
<dbReference type="SUPFAM" id="SSF52540">
    <property type="entry name" value="P-loop containing nucleoside triphosphate hydrolases"/>
    <property type="match status" value="1"/>
</dbReference>
<evidence type="ECO:0000313" key="3">
    <source>
        <dbReference type="Proteomes" id="UP000184389"/>
    </source>
</evidence>
<dbReference type="InterPro" id="IPR003959">
    <property type="entry name" value="ATPase_AAA_core"/>
</dbReference>
<dbReference type="Pfam" id="PF13304">
    <property type="entry name" value="AAA_21"/>
    <property type="match status" value="1"/>
</dbReference>
<keyword evidence="3" id="KW-1185">Reference proteome</keyword>
<organism evidence="2 3">
    <name type="scientific">Sporanaerobacter acetigenes DSM 13106</name>
    <dbReference type="NCBI Taxonomy" id="1123281"/>
    <lineage>
        <taxon>Bacteria</taxon>
        <taxon>Bacillati</taxon>
        <taxon>Bacillota</taxon>
        <taxon>Tissierellia</taxon>
        <taxon>Tissierellales</taxon>
        <taxon>Sporanaerobacteraceae</taxon>
        <taxon>Sporanaerobacter</taxon>
    </lineage>
</organism>
<proteinExistence type="predicted"/>
<dbReference type="PANTHER" id="PTHR43581:SF4">
    <property type="entry name" value="ATP_GTP PHOSPHATASE"/>
    <property type="match status" value="1"/>
</dbReference>
<dbReference type="GO" id="GO:0005524">
    <property type="term" value="F:ATP binding"/>
    <property type="evidence" value="ECO:0007669"/>
    <property type="project" value="InterPro"/>
</dbReference>
<dbReference type="InterPro" id="IPR027417">
    <property type="entry name" value="P-loop_NTPase"/>
</dbReference>
<reference evidence="2 3" key="1">
    <citation type="submission" date="2016-11" db="EMBL/GenBank/DDBJ databases">
        <authorList>
            <person name="Jaros S."/>
            <person name="Januszkiewicz K."/>
            <person name="Wedrychowicz H."/>
        </authorList>
    </citation>
    <scope>NUCLEOTIDE SEQUENCE [LARGE SCALE GENOMIC DNA]</scope>
    <source>
        <strain evidence="2 3">DSM 13106</strain>
    </source>
</reference>
<feature type="domain" description="ATPase AAA-type core" evidence="1">
    <location>
        <begin position="26"/>
        <end position="290"/>
    </location>
</feature>
<sequence length="345" mass="39421">MRYIEDLYIKRFRGIKDLELSDLGEVNILLGKNNSGKTSVLEAIEIIENPLDEGSIIRVGKKRELFNNQSSSYNIFRNMLNKHSNSIEINGTIKEKQFEMSIKGKEISVISEASYSPIVKGFEGKAKVNFGQIHYEEDFKILQTDKSFVVDDKLNLLPIVHIAPIDHLLENSSNEVIKKGKKKELIQLLSIFDKDIIGLEMVEENNKTVPYIEHKKLGLMPLSTYGDGLKRVLLLGSSIIKAEKGVLLIDEVETAIHIDAFVDVFKWFIKACEKYNVQVFMTTHSIEVIDSILEIQDTEENVDFFRESLRVITIKNSIDENKTVVRNLDGFKAHEAREDFGLELR</sequence>
<evidence type="ECO:0000259" key="1">
    <source>
        <dbReference type="Pfam" id="PF13304"/>
    </source>
</evidence>